<keyword evidence="2" id="KW-1185">Reference proteome</keyword>
<reference evidence="1" key="1">
    <citation type="submission" date="2023-05" db="EMBL/GenBank/DDBJ databases">
        <title>Nepenthes gracilis genome sequencing.</title>
        <authorList>
            <person name="Fukushima K."/>
        </authorList>
    </citation>
    <scope>NUCLEOTIDE SEQUENCE</scope>
    <source>
        <strain evidence="1">SING2019-196</strain>
    </source>
</reference>
<dbReference type="PANTHER" id="PTHR35712">
    <property type="entry name" value="MYOSIN HEAVY CHAIN-LIKE PROTEIN"/>
    <property type="match status" value="1"/>
</dbReference>
<sequence length="257" mass="29164">MDDSSTKSESSLARIQLLEHERVEFCKDIEQLCMQQAGPSCLLVATRLHFQKAEHFYEIGHQTSVDIDGEDNGWDDKCACLLDSPADTGSFNGQSEDSTAQYIRALQEQWDTLSSSADILLNKLQLGLDIDNQLNRQVSNLARERIISAKLIQSGISRLHEYPSHQRFHILDQLNEGKSYLKSIIAVLQERFGTLNLCRDEIFLLFSDGEPAGNYCGDEKQITDPQEEEGHFPERNVYAARQQKLDELQLFDGNLNL</sequence>
<dbReference type="PANTHER" id="PTHR35712:SF1">
    <property type="entry name" value="MYOSIN HEAVY CHAIN-LIKE PROTEIN"/>
    <property type="match status" value="1"/>
</dbReference>
<organism evidence="1 2">
    <name type="scientific">Nepenthes gracilis</name>
    <name type="common">Slender pitcher plant</name>
    <dbReference type="NCBI Taxonomy" id="150966"/>
    <lineage>
        <taxon>Eukaryota</taxon>
        <taxon>Viridiplantae</taxon>
        <taxon>Streptophyta</taxon>
        <taxon>Embryophyta</taxon>
        <taxon>Tracheophyta</taxon>
        <taxon>Spermatophyta</taxon>
        <taxon>Magnoliopsida</taxon>
        <taxon>eudicotyledons</taxon>
        <taxon>Gunneridae</taxon>
        <taxon>Pentapetalae</taxon>
        <taxon>Caryophyllales</taxon>
        <taxon>Nepenthaceae</taxon>
        <taxon>Nepenthes</taxon>
    </lineage>
</organism>
<comment type="caution">
    <text evidence="1">The sequence shown here is derived from an EMBL/GenBank/DDBJ whole genome shotgun (WGS) entry which is preliminary data.</text>
</comment>
<gene>
    <name evidence="1" type="ORF">Nepgr_012934</name>
</gene>
<dbReference type="AlphaFoldDB" id="A0AAD3SGV4"/>
<dbReference type="Proteomes" id="UP001279734">
    <property type="component" value="Unassembled WGS sequence"/>
</dbReference>
<protein>
    <submittedName>
        <fullName evidence="1">Uncharacterized protein</fullName>
    </submittedName>
</protein>
<accession>A0AAD3SGV4</accession>
<evidence type="ECO:0000313" key="1">
    <source>
        <dbReference type="EMBL" id="GMH11093.1"/>
    </source>
</evidence>
<dbReference type="EMBL" id="BSYO01000010">
    <property type="protein sequence ID" value="GMH11093.1"/>
    <property type="molecule type" value="Genomic_DNA"/>
</dbReference>
<proteinExistence type="predicted"/>
<name>A0AAD3SGV4_NEPGR</name>
<evidence type="ECO:0000313" key="2">
    <source>
        <dbReference type="Proteomes" id="UP001279734"/>
    </source>
</evidence>